<dbReference type="SMART" id="SM00421">
    <property type="entry name" value="HTH_LUXR"/>
    <property type="match status" value="1"/>
</dbReference>
<name>D1H0J2_9ACTN</name>
<evidence type="ECO:0000313" key="5">
    <source>
        <dbReference type="EMBL" id="CBH32801.1"/>
    </source>
</evidence>
<organism evidence="5">
    <name type="scientific">Streptomyces ravidus</name>
    <dbReference type="NCBI Taxonomy" id="691266"/>
    <lineage>
        <taxon>Bacteria</taxon>
        <taxon>Bacillati</taxon>
        <taxon>Actinomycetota</taxon>
        <taxon>Actinomycetes</taxon>
        <taxon>Kitasatosporales</taxon>
        <taxon>Streptomycetaceae</taxon>
        <taxon>Streptomyces</taxon>
    </lineage>
</organism>
<sequence>MIKVLLAQDGRMVRGAFLALLAQENDIVVVAELAAGRELVPAARRFEPDVAVVDIDTPGHDDLSSIQQIHEELPQTRTLILTSTWRPTIVRRALDIQVGGFLVKESPPEKLVSTIRELAAGLRVIDFDLAVSAWQSPPPPLTERQLEILRLAAAGDGVPEIAARLHLSPGTVRNYLSSVTTKLNARTRMDAVRIAADAGWL</sequence>
<dbReference type="GO" id="GO:0000160">
    <property type="term" value="P:phosphorelay signal transduction system"/>
    <property type="evidence" value="ECO:0007669"/>
    <property type="project" value="InterPro"/>
</dbReference>
<dbReference type="Gene3D" id="3.40.50.2300">
    <property type="match status" value="1"/>
</dbReference>
<feature type="domain" description="Response regulatory" evidence="4">
    <location>
        <begin position="3"/>
        <end position="119"/>
    </location>
</feature>
<dbReference type="InterPro" id="IPR039420">
    <property type="entry name" value="WalR-like"/>
</dbReference>
<dbReference type="InterPro" id="IPR016032">
    <property type="entry name" value="Sig_transdc_resp-reg_C-effctor"/>
</dbReference>
<dbReference type="GO" id="GO:0006355">
    <property type="term" value="P:regulation of DNA-templated transcription"/>
    <property type="evidence" value="ECO:0007669"/>
    <property type="project" value="InterPro"/>
</dbReference>
<feature type="modified residue" description="4-aspartylphosphate" evidence="2">
    <location>
        <position position="54"/>
    </location>
</feature>
<dbReference type="PROSITE" id="PS50110">
    <property type="entry name" value="RESPONSE_REGULATORY"/>
    <property type="match status" value="1"/>
</dbReference>
<reference evidence="5" key="1">
    <citation type="journal article" date="2010" name="ChemBioChem">
        <title>Cloning and characterization of the ravidomycin and chrysomycin biosynthetic gene clusters.</title>
        <authorList>
            <person name="Kharel M.K."/>
            <person name="Nybo S.E."/>
            <person name="Shepherd M.D."/>
            <person name="Rohr J."/>
        </authorList>
    </citation>
    <scope>NUCLEOTIDE SEQUENCE</scope>
    <source>
        <strain evidence="5">C23201NS3</strain>
    </source>
</reference>
<dbReference type="SMART" id="SM00448">
    <property type="entry name" value="REC"/>
    <property type="match status" value="1"/>
</dbReference>
<accession>D1H0J2</accession>
<keyword evidence="2" id="KW-0597">Phosphoprotein</keyword>
<dbReference type="Pfam" id="PF00196">
    <property type="entry name" value="GerE"/>
    <property type="match status" value="1"/>
</dbReference>
<feature type="domain" description="HTH luxR-type" evidence="3">
    <location>
        <begin position="134"/>
        <end position="199"/>
    </location>
</feature>
<keyword evidence="1" id="KW-0238">DNA-binding</keyword>
<protein>
    <submittedName>
        <fullName evidence="5">Putative regulatory gene</fullName>
    </submittedName>
</protein>
<dbReference type="Pfam" id="PF00072">
    <property type="entry name" value="Response_reg"/>
    <property type="match status" value="1"/>
</dbReference>
<dbReference type="InterPro" id="IPR011006">
    <property type="entry name" value="CheY-like_superfamily"/>
</dbReference>
<dbReference type="SUPFAM" id="SSF46894">
    <property type="entry name" value="C-terminal effector domain of the bipartite response regulators"/>
    <property type="match status" value="1"/>
</dbReference>
<evidence type="ECO:0000256" key="1">
    <source>
        <dbReference type="ARBA" id="ARBA00023125"/>
    </source>
</evidence>
<dbReference type="PROSITE" id="PS00622">
    <property type="entry name" value="HTH_LUXR_1"/>
    <property type="match status" value="1"/>
</dbReference>
<dbReference type="AlphaFoldDB" id="D1H0J2"/>
<dbReference type="PROSITE" id="PS50043">
    <property type="entry name" value="HTH_LUXR_2"/>
    <property type="match status" value="1"/>
</dbReference>
<dbReference type="GO" id="GO:0003677">
    <property type="term" value="F:DNA binding"/>
    <property type="evidence" value="ECO:0007669"/>
    <property type="project" value="UniProtKB-KW"/>
</dbReference>
<dbReference type="InterPro" id="IPR000792">
    <property type="entry name" value="Tscrpt_reg_LuxR_C"/>
</dbReference>
<evidence type="ECO:0000256" key="2">
    <source>
        <dbReference type="PROSITE-ProRule" id="PRU00169"/>
    </source>
</evidence>
<proteinExistence type="predicted"/>
<dbReference type="CDD" id="cd06170">
    <property type="entry name" value="LuxR_C_like"/>
    <property type="match status" value="1"/>
</dbReference>
<gene>
    <name evidence="5" type="primary">ravX5</name>
</gene>
<evidence type="ECO:0000259" key="3">
    <source>
        <dbReference type="PROSITE" id="PS50043"/>
    </source>
</evidence>
<dbReference type="SUPFAM" id="SSF52172">
    <property type="entry name" value="CheY-like"/>
    <property type="match status" value="1"/>
</dbReference>
<evidence type="ECO:0000259" key="4">
    <source>
        <dbReference type="PROSITE" id="PS50110"/>
    </source>
</evidence>
<dbReference type="InterPro" id="IPR001789">
    <property type="entry name" value="Sig_transdc_resp-reg_receiver"/>
</dbReference>
<dbReference type="EMBL" id="FN565485">
    <property type="protein sequence ID" value="CBH32801.1"/>
    <property type="molecule type" value="Genomic_DNA"/>
</dbReference>
<dbReference type="PANTHER" id="PTHR43214:SF42">
    <property type="entry name" value="TRANSCRIPTIONAL REGULATORY PROTEIN DESR"/>
    <property type="match status" value="1"/>
</dbReference>
<dbReference type="PANTHER" id="PTHR43214">
    <property type="entry name" value="TWO-COMPONENT RESPONSE REGULATOR"/>
    <property type="match status" value="1"/>
</dbReference>
<dbReference type="PRINTS" id="PR00038">
    <property type="entry name" value="HTHLUXR"/>
</dbReference>